<evidence type="ECO:0000256" key="6">
    <source>
        <dbReference type="ARBA" id="ARBA00023268"/>
    </source>
</evidence>
<dbReference type="Pfam" id="PF00905">
    <property type="entry name" value="Transpeptidase"/>
    <property type="match status" value="2"/>
</dbReference>
<dbReference type="GO" id="GO:0008658">
    <property type="term" value="F:penicillin binding"/>
    <property type="evidence" value="ECO:0007669"/>
    <property type="project" value="InterPro"/>
</dbReference>
<feature type="transmembrane region" description="Helical" evidence="10">
    <location>
        <begin position="20"/>
        <end position="49"/>
    </location>
</feature>
<dbReference type="InterPro" id="IPR036950">
    <property type="entry name" value="PBP_transglycosylase"/>
</dbReference>
<keyword evidence="10" id="KW-0472">Membrane</keyword>
<dbReference type="PANTHER" id="PTHR32282:SF33">
    <property type="entry name" value="PEPTIDOGLYCAN GLYCOSYLTRANSFERASE"/>
    <property type="match status" value="1"/>
</dbReference>
<dbReference type="GO" id="GO:0008955">
    <property type="term" value="F:peptidoglycan glycosyltransferase activity"/>
    <property type="evidence" value="ECO:0007669"/>
    <property type="project" value="UniProtKB-EC"/>
</dbReference>
<dbReference type="InterPro" id="IPR005543">
    <property type="entry name" value="PASTA_dom"/>
</dbReference>
<protein>
    <submittedName>
        <fullName evidence="13">Penicillin-binding protein</fullName>
    </submittedName>
</protein>
<dbReference type="AlphaFoldDB" id="A0A895XQY9"/>
<evidence type="ECO:0000256" key="4">
    <source>
        <dbReference type="ARBA" id="ARBA00022679"/>
    </source>
</evidence>
<dbReference type="Proteomes" id="UP000662939">
    <property type="component" value="Chromosome"/>
</dbReference>
<reference evidence="13" key="1">
    <citation type="submission" date="2021-02" db="EMBL/GenBank/DDBJ databases">
        <title>Natronoglycomyces albus gen. nov., sp. nov, a haloalkaliphilic actinobacterium from a soda solonchak soil.</title>
        <authorList>
            <person name="Sorokin D.Y."/>
            <person name="Khijniak T.V."/>
            <person name="Zakharycheva A.P."/>
            <person name="Boueva O.V."/>
            <person name="Ariskina E.V."/>
            <person name="Hahnke R.L."/>
            <person name="Bunk B."/>
            <person name="Sproer C."/>
            <person name="Schumann P."/>
            <person name="Evtushenko L.I."/>
            <person name="Kublanov I.V."/>
        </authorList>
    </citation>
    <scope>NUCLEOTIDE SEQUENCE</scope>
    <source>
        <strain evidence="13">DSM 106290</strain>
    </source>
</reference>
<name>A0A895XQY9_9ACTN</name>
<evidence type="ECO:0000256" key="7">
    <source>
        <dbReference type="ARBA" id="ARBA00034000"/>
    </source>
</evidence>
<keyword evidence="14" id="KW-1185">Reference proteome</keyword>
<evidence type="ECO:0000313" key="14">
    <source>
        <dbReference type="Proteomes" id="UP000662939"/>
    </source>
</evidence>
<feature type="domain" description="Glycosyl transferase family 51" evidence="12">
    <location>
        <begin position="81"/>
        <end position="266"/>
    </location>
</feature>
<feature type="compositionally biased region" description="Acidic residues" evidence="9">
    <location>
        <begin position="799"/>
        <end position="827"/>
    </location>
</feature>
<dbReference type="EMBL" id="CP070496">
    <property type="protein sequence ID" value="QSB05575.1"/>
    <property type="molecule type" value="Genomic_DNA"/>
</dbReference>
<gene>
    <name evidence="13" type="ORF">JQS30_01160</name>
</gene>
<dbReference type="Gene3D" id="3.30.10.20">
    <property type="match status" value="1"/>
</dbReference>
<keyword evidence="4" id="KW-0808">Transferase</keyword>
<keyword evidence="2" id="KW-0645">Protease</keyword>
<keyword evidence="3" id="KW-0328">Glycosyltransferase</keyword>
<feature type="compositionally biased region" description="Polar residues" evidence="9">
    <location>
        <begin position="769"/>
        <end position="783"/>
    </location>
</feature>
<evidence type="ECO:0000256" key="1">
    <source>
        <dbReference type="ARBA" id="ARBA00022645"/>
    </source>
</evidence>
<evidence type="ECO:0000256" key="2">
    <source>
        <dbReference type="ARBA" id="ARBA00022670"/>
    </source>
</evidence>
<dbReference type="InterPro" id="IPR001264">
    <property type="entry name" value="Glyco_trans_51"/>
</dbReference>
<evidence type="ECO:0000256" key="5">
    <source>
        <dbReference type="ARBA" id="ARBA00022801"/>
    </source>
</evidence>
<dbReference type="Pfam" id="PF00912">
    <property type="entry name" value="Transgly"/>
    <property type="match status" value="1"/>
</dbReference>
<dbReference type="SUPFAM" id="SSF56601">
    <property type="entry name" value="beta-lactamase/transpeptidase-like"/>
    <property type="match status" value="1"/>
</dbReference>
<dbReference type="InterPro" id="IPR012338">
    <property type="entry name" value="Beta-lactam/transpept-like"/>
</dbReference>
<dbReference type="PANTHER" id="PTHR32282">
    <property type="entry name" value="BINDING PROTEIN TRANSPEPTIDASE, PUTATIVE-RELATED"/>
    <property type="match status" value="1"/>
</dbReference>
<accession>A0A895XQY9</accession>
<sequence length="827" mass="89762">MTPVQRTPVSFPPRSPLSSVFALLTCGVLVGVLAAAAVFPLLAVGGFAAKQSIEKFDSLPGELTEANLPQTTKVYASDGETLIANFYEENREVIELDDVGDVMINALLAAEDTRFYEHEGVDWTGVLRAAVTNQTSEDSQGASTLTMQYVRNSLIYSASSIDDVIAASEPTMERKIREMRYALALEEELTKDEILERYLNVVFLGSQAYGVHAGAYTYFDKAPNELELHEAAFLAALPKYPSLASINAEADLSEPLSRRNWVLDRMADVEYITEAEATEAKEEPLGLNPQPTGNECVDTTHTDWGFFCDYFKQWWASNPQFGDTQWERLDLLKRGGFSITTSMDPDVQSKSMKTLASHIDVNNPTALGSVVVTPGTGHVQAMAVNRIYSLDQSNNGPHSNERLRSAGVDSNYPNTTIPLLSGNDETPGFPAGSTFKLYTMLAALEEGMPLATSLPSPHTYHSRVYTVHEEGRASCSQVNPGQYVWCPSNDNPSMTQSSMDMWDAYGRSSNTYFVQLQEFVGTSAAVEMAERAGINFRAEEGVVEARNNENQELDEYGMFTLGLDSTTPLDMANAYATVASGGIKCDPMPVLKIHRSDGSFWEDASEPSCERVIEEDVALAAVSAGRCPVGQSDDVSRCSGGTATGEGSSFDRPLMGKTGTADRNRSYWMMLATPNAASATFVGDPDMSSRSVNANSAWSSQVRSSGITVLGHAVSKLDVEDWDTPSNDLVRGKDLTSIPNIGCVNVNTAINTIENAGFNAVVAQGQHDSSCDQGQAFSTTPTGTAPKGTNVFILISNGEDQDDHEDDDDEDDDDEDDDDEDEDDDDD</sequence>
<keyword evidence="10" id="KW-1133">Transmembrane helix</keyword>
<evidence type="ECO:0000259" key="11">
    <source>
        <dbReference type="Pfam" id="PF00905"/>
    </source>
</evidence>
<organism evidence="13 14">
    <name type="scientific">Natronoglycomyces albus</name>
    <dbReference type="NCBI Taxonomy" id="2811108"/>
    <lineage>
        <taxon>Bacteria</taxon>
        <taxon>Bacillati</taxon>
        <taxon>Actinomycetota</taxon>
        <taxon>Actinomycetes</taxon>
        <taxon>Glycomycetales</taxon>
        <taxon>Glycomycetaceae</taxon>
        <taxon>Natronoglycomyces</taxon>
    </lineage>
</organism>
<keyword evidence="5" id="KW-0378">Hydrolase</keyword>
<evidence type="ECO:0000256" key="3">
    <source>
        <dbReference type="ARBA" id="ARBA00022676"/>
    </source>
</evidence>
<evidence type="ECO:0000256" key="9">
    <source>
        <dbReference type="SAM" id="MobiDB-lite"/>
    </source>
</evidence>
<dbReference type="InterPro" id="IPR001460">
    <property type="entry name" value="PCN-bd_Tpept"/>
</dbReference>
<comment type="catalytic activity">
    <reaction evidence="7">
        <text>Preferential cleavage: (Ac)2-L-Lys-D-Ala-|-D-Ala. Also transpeptidation of peptidyl-alanyl moieties that are N-acyl substituents of D-alanine.</text>
        <dbReference type="EC" id="3.4.16.4"/>
    </reaction>
</comment>
<feature type="domain" description="Penicillin-binding protein transpeptidase" evidence="11">
    <location>
        <begin position="370"/>
        <end position="472"/>
    </location>
</feature>
<dbReference type="Gene3D" id="1.10.3810.10">
    <property type="entry name" value="Biosynthetic peptidoglycan transglycosylase-like"/>
    <property type="match status" value="1"/>
</dbReference>
<evidence type="ECO:0000313" key="13">
    <source>
        <dbReference type="EMBL" id="QSB05575.1"/>
    </source>
</evidence>
<feature type="region of interest" description="Disordered" evidence="9">
    <location>
        <begin position="769"/>
        <end position="827"/>
    </location>
</feature>
<evidence type="ECO:0000256" key="10">
    <source>
        <dbReference type="SAM" id="Phobius"/>
    </source>
</evidence>
<dbReference type="KEGG" id="nav:JQS30_01160"/>
<proteinExistence type="predicted"/>
<keyword evidence="6" id="KW-0511">Multifunctional enzyme</keyword>
<evidence type="ECO:0000256" key="8">
    <source>
        <dbReference type="ARBA" id="ARBA00049902"/>
    </source>
</evidence>
<dbReference type="GO" id="GO:0009252">
    <property type="term" value="P:peptidoglycan biosynthetic process"/>
    <property type="evidence" value="ECO:0007669"/>
    <property type="project" value="TreeGrafter"/>
</dbReference>
<keyword evidence="10" id="KW-0812">Transmembrane</keyword>
<dbReference type="CDD" id="cd06577">
    <property type="entry name" value="PASTA_pknB"/>
    <property type="match status" value="1"/>
</dbReference>
<keyword evidence="1" id="KW-0121">Carboxypeptidase</keyword>
<dbReference type="InterPro" id="IPR023346">
    <property type="entry name" value="Lysozyme-like_dom_sf"/>
</dbReference>
<dbReference type="SUPFAM" id="SSF53955">
    <property type="entry name" value="Lysozyme-like"/>
    <property type="match status" value="1"/>
</dbReference>
<dbReference type="GO" id="GO:0009002">
    <property type="term" value="F:serine-type D-Ala-D-Ala carboxypeptidase activity"/>
    <property type="evidence" value="ECO:0007669"/>
    <property type="project" value="UniProtKB-EC"/>
</dbReference>
<evidence type="ECO:0000259" key="12">
    <source>
        <dbReference type="Pfam" id="PF00912"/>
    </source>
</evidence>
<feature type="domain" description="Penicillin-binding protein transpeptidase" evidence="11">
    <location>
        <begin position="493"/>
        <end position="663"/>
    </location>
</feature>
<dbReference type="GO" id="GO:0030288">
    <property type="term" value="C:outer membrane-bounded periplasmic space"/>
    <property type="evidence" value="ECO:0007669"/>
    <property type="project" value="TreeGrafter"/>
</dbReference>
<dbReference type="RefSeq" id="WP_213171584.1">
    <property type="nucleotide sequence ID" value="NZ_CP070496.1"/>
</dbReference>
<dbReference type="GO" id="GO:0006508">
    <property type="term" value="P:proteolysis"/>
    <property type="evidence" value="ECO:0007669"/>
    <property type="project" value="UniProtKB-KW"/>
</dbReference>
<feature type="region of interest" description="Disordered" evidence="9">
    <location>
        <begin position="631"/>
        <end position="657"/>
    </location>
</feature>
<dbReference type="Gene3D" id="3.40.710.10">
    <property type="entry name" value="DD-peptidase/beta-lactamase superfamily"/>
    <property type="match status" value="1"/>
</dbReference>
<comment type="catalytic activity">
    <reaction evidence="8">
        <text>[GlcNAc-(1-&gt;4)-Mur2Ac(oyl-L-Ala-gamma-D-Glu-L-Lys-D-Ala-D-Ala)](n)-di-trans,octa-cis-undecaprenyl diphosphate + beta-D-GlcNAc-(1-&gt;4)-Mur2Ac(oyl-L-Ala-gamma-D-Glu-L-Lys-D-Ala-D-Ala)-di-trans,octa-cis-undecaprenyl diphosphate = [GlcNAc-(1-&gt;4)-Mur2Ac(oyl-L-Ala-gamma-D-Glu-L-Lys-D-Ala-D-Ala)](n+1)-di-trans,octa-cis-undecaprenyl diphosphate + di-trans,octa-cis-undecaprenyl diphosphate + H(+)</text>
        <dbReference type="Rhea" id="RHEA:23708"/>
        <dbReference type="Rhea" id="RHEA-COMP:9602"/>
        <dbReference type="Rhea" id="RHEA-COMP:9603"/>
        <dbReference type="ChEBI" id="CHEBI:15378"/>
        <dbReference type="ChEBI" id="CHEBI:58405"/>
        <dbReference type="ChEBI" id="CHEBI:60033"/>
        <dbReference type="ChEBI" id="CHEBI:78435"/>
        <dbReference type="EC" id="2.4.99.28"/>
    </reaction>
</comment>
<dbReference type="InterPro" id="IPR050396">
    <property type="entry name" value="Glycosyltr_51/Transpeptidase"/>
</dbReference>